<keyword evidence="4" id="KW-1185">Reference proteome</keyword>
<gene>
    <name evidence="3" type="ORF">I313_04816</name>
</gene>
<proteinExistence type="predicted"/>
<feature type="coiled-coil region" evidence="1">
    <location>
        <begin position="188"/>
        <end position="272"/>
    </location>
</feature>
<feature type="compositionally biased region" description="Polar residues" evidence="2">
    <location>
        <begin position="587"/>
        <end position="597"/>
    </location>
</feature>
<feature type="region of interest" description="Disordered" evidence="2">
    <location>
        <begin position="568"/>
        <end position="615"/>
    </location>
</feature>
<feature type="coiled-coil region" evidence="1">
    <location>
        <begin position="306"/>
        <end position="333"/>
    </location>
</feature>
<name>A0A0D0T0N8_9TREE</name>
<protein>
    <submittedName>
        <fullName evidence="3">Uncharacterized protein</fullName>
    </submittedName>
</protein>
<evidence type="ECO:0000313" key="4">
    <source>
        <dbReference type="Proteomes" id="UP000053392"/>
    </source>
</evidence>
<feature type="compositionally biased region" description="Basic and acidic residues" evidence="2">
    <location>
        <begin position="571"/>
        <end position="580"/>
    </location>
</feature>
<evidence type="ECO:0000313" key="3">
    <source>
        <dbReference type="EMBL" id="KIR39217.1"/>
    </source>
</evidence>
<dbReference type="HOGENOM" id="CLU_008847_0_0_1"/>
<dbReference type="AlphaFoldDB" id="A0A0D0T0N8"/>
<feature type="compositionally biased region" description="Basic and acidic residues" evidence="2">
    <location>
        <begin position="930"/>
        <end position="941"/>
    </location>
</feature>
<reference evidence="3 4" key="1">
    <citation type="submission" date="2015-01" db="EMBL/GenBank/DDBJ databases">
        <title>The Genome Sequence of Cryptococcus gattii Ram5.</title>
        <authorList>
            <consortium name="The Broad Institute Genomics Platform"/>
            <person name="Cuomo C."/>
            <person name="Litvintseva A."/>
            <person name="Chen Y."/>
            <person name="Heitman J."/>
            <person name="Sun S."/>
            <person name="Springer D."/>
            <person name="Dromer F."/>
            <person name="Young S."/>
            <person name="Zeng Q."/>
            <person name="Gargeya S."/>
            <person name="Abouelleil A."/>
            <person name="Alvarado L."/>
            <person name="Chapman S.B."/>
            <person name="Gainer-Dewar J."/>
            <person name="Goldberg J."/>
            <person name="Griggs A."/>
            <person name="Gujja S."/>
            <person name="Hansen M."/>
            <person name="Howarth C."/>
            <person name="Imamovic A."/>
            <person name="Larimer J."/>
            <person name="Murphy C."/>
            <person name="Naylor J."/>
            <person name="Pearson M."/>
            <person name="Priest M."/>
            <person name="Roberts A."/>
            <person name="Saif S."/>
            <person name="Shea T."/>
            <person name="Sykes S."/>
            <person name="Wortman J."/>
            <person name="Nusbaum C."/>
            <person name="Birren B."/>
        </authorList>
    </citation>
    <scope>NUCLEOTIDE SEQUENCE [LARGE SCALE GENOMIC DNA]</scope>
    <source>
        <strain evidence="3 4">Ram5</strain>
    </source>
</reference>
<feature type="region of interest" description="Disordered" evidence="2">
    <location>
        <begin position="1038"/>
        <end position="1114"/>
    </location>
</feature>
<evidence type="ECO:0000256" key="1">
    <source>
        <dbReference type="SAM" id="Coils"/>
    </source>
</evidence>
<dbReference type="OrthoDB" id="4088568at2759"/>
<accession>A0A0D0T0N8</accession>
<feature type="region of interest" description="Disordered" evidence="2">
    <location>
        <begin position="1"/>
        <end position="21"/>
    </location>
</feature>
<keyword evidence="1" id="KW-0175">Coiled coil</keyword>
<feature type="region of interest" description="Disordered" evidence="2">
    <location>
        <begin position="917"/>
        <end position="944"/>
    </location>
</feature>
<feature type="compositionally biased region" description="Polar residues" evidence="2">
    <location>
        <begin position="1095"/>
        <end position="1114"/>
    </location>
</feature>
<evidence type="ECO:0000256" key="2">
    <source>
        <dbReference type="SAM" id="MobiDB-lite"/>
    </source>
</evidence>
<dbReference type="Proteomes" id="UP000053392">
    <property type="component" value="Unassembled WGS sequence"/>
</dbReference>
<feature type="region of interest" description="Disordered" evidence="2">
    <location>
        <begin position="464"/>
        <end position="547"/>
    </location>
</feature>
<feature type="region of interest" description="Disordered" evidence="2">
    <location>
        <begin position="769"/>
        <end position="797"/>
    </location>
</feature>
<dbReference type="EMBL" id="KN847907">
    <property type="protein sequence ID" value="KIR39217.1"/>
    <property type="molecule type" value="Genomic_DNA"/>
</dbReference>
<dbReference type="CDD" id="cd06503">
    <property type="entry name" value="ATP-synt_Fo_b"/>
    <property type="match status" value="1"/>
</dbReference>
<organism evidence="3 4">
    <name type="scientific">Cryptococcus deuterogattii Ram5</name>
    <dbReference type="NCBI Taxonomy" id="1296110"/>
    <lineage>
        <taxon>Eukaryota</taxon>
        <taxon>Fungi</taxon>
        <taxon>Dikarya</taxon>
        <taxon>Basidiomycota</taxon>
        <taxon>Agaricomycotina</taxon>
        <taxon>Tremellomycetes</taxon>
        <taxon>Tremellales</taxon>
        <taxon>Cryptococcaceae</taxon>
        <taxon>Cryptococcus</taxon>
        <taxon>Cryptococcus gattii species complex</taxon>
    </lineage>
</organism>
<feature type="compositionally biased region" description="Polar residues" evidence="2">
    <location>
        <begin position="501"/>
        <end position="538"/>
    </location>
</feature>
<feature type="coiled-coil region" evidence="1">
    <location>
        <begin position="23"/>
        <end position="50"/>
    </location>
</feature>
<sequence>MEDPVSSPSSSTYQPDSPSASTFLRTAQTLEDLANQLENLKDEVEDDAEVRCCCGVLIGEAQCEMGKERRSVEDKLKLSGEIGSALLQRYELLELKYQNEVKRFQHQLEIKRTALAESVKRVHNLEKANMTHMQKYAEQSRKIEVVEKRYAETMHTQTLTQQSLTHVRTELTNLRDTCARQTVALASRGGVEEKLLEAEKRYEEARDMADEELRKGREEKRKRLRAEARIAELEEQVKTANKESEKIRADRAQDAQDLLMNAKERLKTLHDELSQTYNGKSPSETPEYQRVLEELVANNTLLKHDASELSDSLAESRDEVRILRDEIESLRASVPSRLASPIDHYPRLAHELNPRFSHSRTESSPIMGWNQSRLSPWEHHRKLSTGVAGLGLGPIGETEGSVASDDIKAGPVSPIMDSPKQGVRASPGAAIGYMLNGVPKRPGTASRRVSGDSRNMRNYASRTIGSIDETLPQEEPPTSPGSDYFRTAEISRKRRSLRLARQTTSSPNEFSDYSPNPSNTLVDQSVSADFSSPISETPNLDKRAESPHVAKRRMLLLLTKSVAVQTDPVLEGEKNEEKQWKGRANAVSGSASTSRGTSPAPGSESFTSTPGTLKPEDGPASALLVVVEHMSRILSKLRAADVPTLNKRLKKQHLAGDVVHLSQTTLRALQQEINEVRHHFRGIHNFGTIDPRDFNLLLRLMRDVFNDVVELQAVVNDVTITPAVAKKLQRAAYRAEEDEAAKAGNVASGLGWIAAPITKFFITPAENTEGDLTVDRSPKGPGVGLDKGRSPAMPRKPAPKQQAMASATATHVSVEFGGSGMVRRVAPALTTPSVAVSSVSPADVLSNANEMAQRAVSSPPAIGNNAEGFGAPTVRKLRSVKSKANRNELLGIFAGAPPRATTSGDVANWTLVRGVGSESRRENSQAYDGHTIREGPPERKKLSSAVDAVIDQTTVEDDYDVAVTGSYEPPLLERQLRPRGLSDSSIRSTTVSLAKEATHEAAMSAPIPRAAAYGTTPSTGSVFQTISRKFYSLRAPEPVSADPAEEDSPNVKSTPPRPTINTKNTPPRAIPREPKGNSRNSSVSTSSSFTRDRPNSSTPASRKTCTSTPPVTASSSQTRFFGYFASSLAAAGADAVNEGIEGEEELVGGNFRQGGMLGHARVDSGKQRRIV</sequence>
<feature type="compositionally biased region" description="Low complexity" evidence="2">
    <location>
        <begin position="1077"/>
        <end position="1089"/>
    </location>
</feature>